<reference evidence="1" key="1">
    <citation type="submission" date="2016-05" db="EMBL/GenBank/DDBJ databases">
        <authorList>
            <person name="Lavstsen T."/>
            <person name="Jespersen J.S."/>
        </authorList>
    </citation>
    <scope>NUCLEOTIDE SEQUENCE</scope>
    <source>
        <tissue evidence="1">Brain</tissue>
    </source>
</reference>
<evidence type="ECO:0000313" key="1">
    <source>
        <dbReference type="EMBL" id="SBR37011.1"/>
    </source>
</evidence>
<accession>A0A1A8KXW7</accession>
<protein>
    <submittedName>
        <fullName evidence="1">Uncharacterized protein</fullName>
    </submittedName>
</protein>
<proteinExistence type="predicted"/>
<dbReference type="AlphaFoldDB" id="A0A1A8KXW7"/>
<feature type="non-terminal residue" evidence="1">
    <location>
        <position position="1"/>
    </location>
</feature>
<organism evidence="1">
    <name type="scientific">Nothobranchius kuhntae</name>
    <name type="common">Beira killifish</name>
    <dbReference type="NCBI Taxonomy" id="321403"/>
    <lineage>
        <taxon>Eukaryota</taxon>
        <taxon>Metazoa</taxon>
        <taxon>Chordata</taxon>
        <taxon>Craniata</taxon>
        <taxon>Vertebrata</taxon>
        <taxon>Euteleostomi</taxon>
        <taxon>Actinopterygii</taxon>
        <taxon>Neopterygii</taxon>
        <taxon>Teleostei</taxon>
        <taxon>Neoteleostei</taxon>
        <taxon>Acanthomorphata</taxon>
        <taxon>Ovalentaria</taxon>
        <taxon>Atherinomorphae</taxon>
        <taxon>Cyprinodontiformes</taxon>
        <taxon>Nothobranchiidae</taxon>
        <taxon>Nothobranchius</taxon>
    </lineage>
</organism>
<sequence>LASHTKPSVRNHGVTFKPALTLDSRVRSLVRFPLFHLKNTAKSDSIML</sequence>
<feature type="non-terminal residue" evidence="1">
    <location>
        <position position="48"/>
    </location>
</feature>
<reference evidence="1" key="2">
    <citation type="submission" date="2016-06" db="EMBL/GenBank/DDBJ databases">
        <title>The genome of a short-lived fish provides insights into sex chromosome evolution and the genetic control of aging.</title>
        <authorList>
            <person name="Reichwald K."/>
            <person name="Felder M."/>
            <person name="Petzold A."/>
            <person name="Koch P."/>
            <person name="Groth M."/>
            <person name="Platzer M."/>
        </authorList>
    </citation>
    <scope>NUCLEOTIDE SEQUENCE</scope>
    <source>
        <tissue evidence="1">Brain</tissue>
    </source>
</reference>
<dbReference type="EMBL" id="HAEE01016961">
    <property type="protein sequence ID" value="SBR37011.1"/>
    <property type="molecule type" value="Transcribed_RNA"/>
</dbReference>
<name>A0A1A8KXW7_NOTKU</name>
<gene>
    <name evidence="1" type="primary">Nfu_g_1_004832</name>
</gene>